<organism evidence="2 3">
    <name type="scientific">Candidatus Curtissbacteria bacterium GW2011_GWA2_41_24</name>
    <dbReference type="NCBI Taxonomy" id="1618411"/>
    <lineage>
        <taxon>Bacteria</taxon>
        <taxon>Candidatus Curtissiibacteriota</taxon>
    </lineage>
</organism>
<feature type="transmembrane region" description="Helical" evidence="1">
    <location>
        <begin position="115"/>
        <end position="135"/>
    </location>
</feature>
<evidence type="ECO:0008006" key="4">
    <source>
        <dbReference type="Google" id="ProtNLM"/>
    </source>
</evidence>
<feature type="transmembrane region" description="Helical" evidence="1">
    <location>
        <begin position="7"/>
        <end position="27"/>
    </location>
</feature>
<proteinExistence type="predicted"/>
<feature type="transmembrane region" description="Helical" evidence="1">
    <location>
        <begin position="775"/>
        <end position="795"/>
    </location>
</feature>
<dbReference type="AlphaFoldDB" id="A0A0G0VSG5"/>
<reference evidence="2 3" key="1">
    <citation type="journal article" date="2015" name="Nature">
        <title>rRNA introns, odd ribosomes, and small enigmatic genomes across a large radiation of phyla.</title>
        <authorList>
            <person name="Brown C.T."/>
            <person name="Hug L.A."/>
            <person name="Thomas B.C."/>
            <person name="Sharon I."/>
            <person name="Castelle C.J."/>
            <person name="Singh A."/>
            <person name="Wilkins M.J."/>
            <person name="Williams K.H."/>
            <person name="Banfield J.F."/>
        </authorList>
    </citation>
    <scope>NUCLEOTIDE SEQUENCE [LARGE SCALE GENOMIC DNA]</scope>
</reference>
<dbReference type="InterPro" id="IPR018580">
    <property type="entry name" value="Uncharacterised_YfhO"/>
</dbReference>
<feature type="transmembrane region" description="Helical" evidence="1">
    <location>
        <begin position="277"/>
        <end position="296"/>
    </location>
</feature>
<gene>
    <name evidence="2" type="ORF">UU56_C0014G0039</name>
</gene>
<keyword evidence="1" id="KW-1133">Transmembrane helix</keyword>
<feature type="transmembrane region" description="Helical" evidence="1">
    <location>
        <begin position="167"/>
        <end position="186"/>
    </location>
</feature>
<feature type="transmembrane region" description="Helical" evidence="1">
    <location>
        <begin position="448"/>
        <end position="469"/>
    </location>
</feature>
<dbReference type="PANTHER" id="PTHR38454:SF1">
    <property type="entry name" value="INTEGRAL MEMBRANE PROTEIN"/>
    <property type="match status" value="1"/>
</dbReference>
<keyword evidence="1" id="KW-0812">Transmembrane</keyword>
<evidence type="ECO:0000313" key="3">
    <source>
        <dbReference type="Proteomes" id="UP000034493"/>
    </source>
</evidence>
<accession>A0A0G0VSG5</accession>
<feature type="transmembrane region" description="Helical" evidence="1">
    <location>
        <begin position="476"/>
        <end position="494"/>
    </location>
</feature>
<dbReference type="PANTHER" id="PTHR38454">
    <property type="entry name" value="INTEGRAL MEMBRANE PROTEIN-RELATED"/>
    <property type="match status" value="1"/>
</dbReference>
<dbReference type="Proteomes" id="UP000034493">
    <property type="component" value="Unassembled WGS sequence"/>
</dbReference>
<feature type="transmembrane region" description="Helical" evidence="1">
    <location>
        <begin position="193"/>
        <end position="226"/>
    </location>
</feature>
<keyword evidence="1" id="KW-0472">Membrane</keyword>
<feature type="transmembrane region" description="Helical" evidence="1">
    <location>
        <begin position="340"/>
        <end position="361"/>
    </location>
</feature>
<name>A0A0G0VSG5_9BACT</name>
<feature type="transmembrane region" description="Helical" evidence="1">
    <location>
        <begin position="404"/>
        <end position="428"/>
    </location>
</feature>
<protein>
    <recommendedName>
        <fullName evidence="4">Bacterial membrane protein YfhO</fullName>
    </recommendedName>
</protein>
<dbReference type="EMBL" id="LCBC01000014">
    <property type="protein sequence ID" value="KKS03840.1"/>
    <property type="molecule type" value="Genomic_DNA"/>
</dbReference>
<dbReference type="Pfam" id="PF09586">
    <property type="entry name" value="YfhO"/>
    <property type="match status" value="2"/>
</dbReference>
<evidence type="ECO:0000256" key="1">
    <source>
        <dbReference type="SAM" id="Phobius"/>
    </source>
</evidence>
<feature type="transmembrane region" description="Helical" evidence="1">
    <location>
        <begin position="142"/>
        <end position="161"/>
    </location>
</feature>
<feature type="transmembrane region" description="Helical" evidence="1">
    <location>
        <begin position="373"/>
        <end position="392"/>
    </location>
</feature>
<comment type="caution">
    <text evidence="2">The sequence shown here is derived from an EMBL/GenBank/DDBJ whole genome shotgun (WGS) entry which is preliminary data.</text>
</comment>
<feature type="transmembrane region" description="Helical" evidence="1">
    <location>
        <begin position="316"/>
        <end position="333"/>
    </location>
</feature>
<evidence type="ECO:0000313" key="2">
    <source>
        <dbReference type="EMBL" id="KKS03840.1"/>
    </source>
</evidence>
<sequence>MKDSPKTFFIILILFTLLTLLIFWPIFLGKVNLNGHLLVSFYQIYGQNLPYKPTGWDQLRIYYPFYRVTLESLRNFAFPLWNPYAFSGHPHLADFQTAVFYPLNVFGFFLSQIEFWHLLRITPMILASFFTFLYLKNLKLSKLAAFFGAMTFGFSPFILTWGEEVVMAPHSIVWLPLVLFSVDKYLGNRHKKYLAIISLSTAFSLFGGYMQTTIYLFIFAFAYMVFRFWTRPFHLGGVLRILTAFVLGILLAAVQLLPSAELYFNSARASVTLRETLFQFLLPLTSLLTFLAPDFFGHPATANFIRGGSAQYYEGIIFIGIAALIFGTYSIFLKSKLVKFLAIFGLISLSLTINLPTSKLFLSLPIPFLSTSIANRILFIPAFCLSVLAAIGMERWLSSKDKKILKVILSLGVVYILLASYLLAARFWHFPYFKPPTLETWQAAMVSLRNLAVPFAVFVISGTMILVATFKNKYKYTASLVIITLAFLHIFYFTNKYYSFSERKYIFPKTPVLDFIAKNQEYFRSWGLESAFLENNFASFYSIFWPGGYDSLNNRSYGEFTFSGKGVNLDDFSFRADAGLGGKDQIDEFFRPDKRKIADIIGVRFVVAKQTASQKLAKNNFREVFKDADLAVFENLQVAPRVFLASNYEGPPQVAGMEGQRNEKIEKARRKLIPQKLFADDFDFRNVLILEKPSPVSPQFGEGGAEILSYKPQEVIIKTNSSQPKLLFLSDNYYPGWKATVNGEETEILRANYTFRAVPLVPGEHLVRFYYDSEVFKAGLFISLASLAVLGFLMLRRNPLSDG</sequence>
<feature type="transmembrane region" description="Helical" evidence="1">
    <location>
        <begin position="238"/>
        <end position="257"/>
    </location>
</feature>